<accession>A0A193FTD5</accession>
<evidence type="ECO:0000313" key="2">
    <source>
        <dbReference type="Proteomes" id="UP000092213"/>
    </source>
</evidence>
<evidence type="ECO:0000313" key="1">
    <source>
        <dbReference type="EMBL" id="ANN70900.1"/>
    </source>
</evidence>
<reference evidence="1 2" key="1">
    <citation type="submission" date="2016-06" db="EMBL/GenBank/DDBJ databases">
        <title>Complete genome sequences of Bordetella bronchialis and Bordetella flabilis.</title>
        <authorList>
            <person name="LiPuma J.J."/>
            <person name="Spilker T."/>
        </authorList>
    </citation>
    <scope>NUCLEOTIDE SEQUENCE [LARGE SCALE GENOMIC DNA]</scope>
    <source>
        <strain evidence="1 2">AU17976</strain>
    </source>
</reference>
<dbReference type="EMBL" id="CP016171">
    <property type="protein sequence ID" value="ANN70900.1"/>
    <property type="molecule type" value="Genomic_DNA"/>
</dbReference>
<proteinExistence type="predicted"/>
<protein>
    <submittedName>
        <fullName evidence="1">Uncharacterized protein</fullName>
    </submittedName>
</protein>
<name>A0A193FTD5_9BORD</name>
<organism evidence="1 2">
    <name type="scientific">Bordetella bronchialis</name>
    <dbReference type="NCBI Taxonomy" id="463025"/>
    <lineage>
        <taxon>Bacteria</taxon>
        <taxon>Pseudomonadati</taxon>
        <taxon>Pseudomonadota</taxon>
        <taxon>Betaproteobacteria</taxon>
        <taxon>Burkholderiales</taxon>
        <taxon>Alcaligenaceae</taxon>
        <taxon>Bordetella</taxon>
    </lineage>
</organism>
<dbReference type="AlphaFoldDB" id="A0A193FTD5"/>
<dbReference type="Proteomes" id="UP000092213">
    <property type="component" value="Chromosome"/>
</dbReference>
<sequence>MLVGSRLLLLLTVQELAPEREHTGPTALHALLDHQDRVESLLAQLSEVPHRQPLGVFRPGLAVLPLPESVEQSPDVRRQPFRQLDRGRASALDGYLTVQLTVN</sequence>
<gene>
    <name evidence="1" type="ORF">BAU08_05745</name>
</gene>